<dbReference type="Proteomes" id="UP001066276">
    <property type="component" value="Chromosome 1_1"/>
</dbReference>
<name>A0AAV7WE78_PLEWA</name>
<evidence type="ECO:0000256" key="1">
    <source>
        <dbReference type="SAM" id="MobiDB-lite"/>
    </source>
</evidence>
<feature type="region of interest" description="Disordered" evidence="1">
    <location>
        <begin position="22"/>
        <end position="71"/>
    </location>
</feature>
<proteinExistence type="predicted"/>
<dbReference type="AlphaFoldDB" id="A0AAV7WE78"/>
<reference evidence="2" key="1">
    <citation type="journal article" date="2022" name="bioRxiv">
        <title>Sequencing and chromosome-scale assembly of the giantPleurodeles waltlgenome.</title>
        <authorList>
            <person name="Brown T."/>
            <person name="Elewa A."/>
            <person name="Iarovenko S."/>
            <person name="Subramanian E."/>
            <person name="Araus A.J."/>
            <person name="Petzold A."/>
            <person name="Susuki M."/>
            <person name="Suzuki K.-i.T."/>
            <person name="Hayashi T."/>
            <person name="Toyoda A."/>
            <person name="Oliveira C."/>
            <person name="Osipova E."/>
            <person name="Leigh N.D."/>
            <person name="Simon A."/>
            <person name="Yun M.H."/>
        </authorList>
    </citation>
    <scope>NUCLEOTIDE SEQUENCE</scope>
    <source>
        <strain evidence="2">20211129_DDA</strain>
        <tissue evidence="2">Liver</tissue>
    </source>
</reference>
<gene>
    <name evidence="2" type="ORF">NDU88_000023</name>
</gene>
<evidence type="ECO:0000313" key="2">
    <source>
        <dbReference type="EMBL" id="KAJ1212359.1"/>
    </source>
</evidence>
<comment type="caution">
    <text evidence="2">The sequence shown here is derived from an EMBL/GenBank/DDBJ whole genome shotgun (WGS) entry which is preliminary data.</text>
</comment>
<dbReference type="EMBL" id="JANPWB010000001">
    <property type="protein sequence ID" value="KAJ1212359.1"/>
    <property type="molecule type" value="Genomic_DNA"/>
</dbReference>
<evidence type="ECO:0000313" key="3">
    <source>
        <dbReference type="Proteomes" id="UP001066276"/>
    </source>
</evidence>
<sequence length="71" mass="7689">MSAALWAAVAALNPVPWVSRRRLRSGRVRAGPVSRAEATETPPGPRDRAQYRTPSTGHGAPGSRCWTFKCT</sequence>
<accession>A0AAV7WE78</accession>
<organism evidence="2 3">
    <name type="scientific">Pleurodeles waltl</name>
    <name type="common">Iberian ribbed newt</name>
    <dbReference type="NCBI Taxonomy" id="8319"/>
    <lineage>
        <taxon>Eukaryota</taxon>
        <taxon>Metazoa</taxon>
        <taxon>Chordata</taxon>
        <taxon>Craniata</taxon>
        <taxon>Vertebrata</taxon>
        <taxon>Euteleostomi</taxon>
        <taxon>Amphibia</taxon>
        <taxon>Batrachia</taxon>
        <taxon>Caudata</taxon>
        <taxon>Salamandroidea</taxon>
        <taxon>Salamandridae</taxon>
        <taxon>Pleurodelinae</taxon>
        <taxon>Pleurodeles</taxon>
    </lineage>
</organism>
<evidence type="ECO:0008006" key="4">
    <source>
        <dbReference type="Google" id="ProtNLM"/>
    </source>
</evidence>
<protein>
    <recommendedName>
        <fullName evidence="4">Secreted protein</fullName>
    </recommendedName>
</protein>
<keyword evidence="3" id="KW-1185">Reference proteome</keyword>